<evidence type="ECO:0000313" key="18">
    <source>
        <dbReference type="EMBL" id="KPM43595.1"/>
    </source>
</evidence>
<evidence type="ECO:0000256" key="7">
    <source>
        <dbReference type="ARBA" id="ARBA00023157"/>
    </source>
</evidence>
<feature type="signal peptide" evidence="17">
    <location>
        <begin position="1"/>
        <end position="21"/>
    </location>
</feature>
<evidence type="ECO:0000256" key="1">
    <source>
        <dbReference type="ARBA" id="ARBA00004613"/>
    </source>
</evidence>
<evidence type="ECO:0000256" key="10">
    <source>
        <dbReference type="ARBA" id="ARBA00023316"/>
    </source>
</evidence>
<name>A0A0P7BQE8_9HYPO</name>
<evidence type="ECO:0000313" key="19">
    <source>
        <dbReference type="Proteomes" id="UP000050424"/>
    </source>
</evidence>
<evidence type="ECO:0000256" key="8">
    <source>
        <dbReference type="ARBA" id="ARBA00023180"/>
    </source>
</evidence>
<evidence type="ECO:0000256" key="9">
    <source>
        <dbReference type="ARBA" id="ARBA00023295"/>
    </source>
</evidence>
<proteinExistence type="inferred from homology"/>
<dbReference type="InterPro" id="IPR011050">
    <property type="entry name" value="Pectin_lyase_fold/virulence"/>
</dbReference>
<dbReference type="GO" id="GO:0004650">
    <property type="term" value="F:polygalacturonase activity"/>
    <property type="evidence" value="ECO:0007669"/>
    <property type="project" value="InterPro"/>
</dbReference>
<evidence type="ECO:0000256" key="16">
    <source>
        <dbReference type="RuleBase" id="RU361169"/>
    </source>
</evidence>
<dbReference type="EMBL" id="LKCW01000030">
    <property type="protein sequence ID" value="KPM43595.1"/>
    <property type="molecule type" value="Genomic_DNA"/>
</dbReference>
<dbReference type="Proteomes" id="UP000050424">
    <property type="component" value="Unassembled WGS sequence"/>
</dbReference>
<dbReference type="EC" id="3.2.1.67" evidence="12"/>
<keyword evidence="4 17" id="KW-0732">Signal</keyword>
<keyword evidence="8" id="KW-0325">Glycoprotein</keyword>
<evidence type="ECO:0000256" key="14">
    <source>
        <dbReference type="ARBA" id="ARBA00042262"/>
    </source>
</evidence>
<evidence type="ECO:0000256" key="12">
    <source>
        <dbReference type="ARBA" id="ARBA00038933"/>
    </source>
</evidence>
<evidence type="ECO:0000256" key="13">
    <source>
        <dbReference type="ARBA" id="ARBA00041474"/>
    </source>
</evidence>
<keyword evidence="9 16" id="KW-0326">Glycosidase</keyword>
<comment type="caution">
    <text evidence="18">The sequence shown here is derived from an EMBL/GenBank/DDBJ whole genome shotgun (WGS) entry which is preliminary data.</text>
</comment>
<keyword evidence="19" id="KW-1185">Reference proteome</keyword>
<organism evidence="18 19">
    <name type="scientific">Neonectria ditissima</name>
    <dbReference type="NCBI Taxonomy" id="78410"/>
    <lineage>
        <taxon>Eukaryota</taxon>
        <taxon>Fungi</taxon>
        <taxon>Dikarya</taxon>
        <taxon>Ascomycota</taxon>
        <taxon>Pezizomycotina</taxon>
        <taxon>Sordariomycetes</taxon>
        <taxon>Hypocreomycetidae</taxon>
        <taxon>Hypocreales</taxon>
        <taxon>Nectriaceae</taxon>
        <taxon>Neonectria</taxon>
    </lineage>
</organism>
<evidence type="ECO:0000256" key="17">
    <source>
        <dbReference type="SAM" id="SignalP"/>
    </source>
</evidence>
<dbReference type="PANTHER" id="PTHR31736">
    <property type="match status" value="1"/>
</dbReference>
<gene>
    <name evidence="18" type="ORF">AK830_g2927</name>
</gene>
<keyword evidence="3" id="KW-0964">Secreted</keyword>
<comment type="similarity">
    <text evidence="2 16">Belongs to the glycosyl hydrolase 28 family.</text>
</comment>
<reference evidence="18 19" key="1">
    <citation type="submission" date="2015-09" db="EMBL/GenBank/DDBJ databases">
        <title>Draft genome of a European isolate of the apple canker pathogen Neonectria ditissima.</title>
        <authorList>
            <person name="Gomez-Cortecero A."/>
            <person name="Harrison R.J."/>
            <person name="Armitage A.D."/>
        </authorList>
    </citation>
    <scope>NUCLEOTIDE SEQUENCE [LARGE SCALE GENOMIC DNA]</scope>
    <source>
        <strain evidence="18 19">R09/05</strain>
    </source>
</reference>
<accession>A0A0P7BQE8</accession>
<evidence type="ECO:0000256" key="5">
    <source>
        <dbReference type="ARBA" id="ARBA00022737"/>
    </source>
</evidence>
<evidence type="ECO:0000256" key="15">
    <source>
        <dbReference type="ARBA" id="ARBA00048766"/>
    </source>
</evidence>
<dbReference type="GO" id="GO:0047911">
    <property type="term" value="F:galacturan 1,4-alpha-galacturonidase activity"/>
    <property type="evidence" value="ECO:0007669"/>
    <property type="project" value="UniProtKB-EC"/>
</dbReference>
<sequence>MASWKLLSLSLLGYFSSAACARKLCPVPTSNSTTLSDSALINEVFARCAEDSTILFKKGVNYNVFEPISATNLSNVIISVQGDLHLPQDIPAVQKIVAAGGGSVQWFDFKGTDVQYIGSEDVTTGWIRSYGQQWWDANPAGSTGLASRPHLIRFQVTNGVIKYFKSWKPIGWNVAVKGSNITISHAIVDSVSESGSFPFNTDGFGISATDVTVSDSVIFNGDDAIAITDGAHNVLVERTTVGYQTHGLSIGSLGSDYTKLVNVSNIKFNDITFAGGLYASRLKSWTGGQGLVKNVEWSNIRLFNVTFPIFITQTYWDQNKATSGRPTDTAVAMEDFTWENWTGSINSYQPGDGSCASDPCWYNVGLPNLKHNEAIILECYNDQSCKNFSFNNIELYAQNLSPPSVICMNAKADTNPDMGIDCRNGTFVPLY</sequence>
<dbReference type="GO" id="GO:0005576">
    <property type="term" value="C:extracellular region"/>
    <property type="evidence" value="ECO:0007669"/>
    <property type="project" value="UniProtKB-SubCell"/>
</dbReference>
<evidence type="ECO:0000256" key="11">
    <source>
        <dbReference type="ARBA" id="ARBA00037312"/>
    </source>
</evidence>
<comment type="catalytic activity">
    <reaction evidence="15">
        <text>[(1-&gt;4)-alpha-D-galacturonosyl](n) + H2O = alpha-D-galacturonate + [(1-&gt;4)-alpha-D-galacturonosyl](n-1)</text>
        <dbReference type="Rhea" id="RHEA:14117"/>
        <dbReference type="Rhea" id="RHEA-COMP:14570"/>
        <dbReference type="Rhea" id="RHEA-COMP:14572"/>
        <dbReference type="ChEBI" id="CHEBI:15377"/>
        <dbReference type="ChEBI" id="CHEBI:58658"/>
        <dbReference type="ChEBI" id="CHEBI:140523"/>
        <dbReference type="EC" id="3.2.1.67"/>
    </reaction>
</comment>
<dbReference type="PROSITE" id="PS51257">
    <property type="entry name" value="PROKAR_LIPOPROTEIN"/>
    <property type="match status" value="1"/>
</dbReference>
<dbReference type="OrthoDB" id="187139at2759"/>
<keyword evidence="10" id="KW-0961">Cell wall biogenesis/degradation</keyword>
<evidence type="ECO:0000256" key="6">
    <source>
        <dbReference type="ARBA" id="ARBA00022801"/>
    </source>
</evidence>
<protein>
    <recommendedName>
        <fullName evidence="12">galacturonan 1,4-alpha-galacturonidase</fullName>
        <ecNumber evidence="12">3.2.1.67</ecNumber>
    </recommendedName>
    <alternativeName>
        <fullName evidence="13">Galacturan 1,4-alpha-galacturonidase C</fullName>
    </alternativeName>
    <alternativeName>
        <fullName evidence="14">Poly(1,4-alpha-D-galacturonide)galacturonohydrolase C</fullName>
    </alternativeName>
</protein>
<dbReference type="Gene3D" id="2.160.20.10">
    <property type="entry name" value="Single-stranded right-handed beta-helix, Pectin lyase-like"/>
    <property type="match status" value="1"/>
</dbReference>
<dbReference type="STRING" id="78410.A0A0P7BQE8"/>
<keyword evidence="6 16" id="KW-0378">Hydrolase</keyword>
<keyword evidence="5" id="KW-0677">Repeat</keyword>
<dbReference type="InterPro" id="IPR012334">
    <property type="entry name" value="Pectin_lyas_fold"/>
</dbReference>
<keyword evidence="7" id="KW-1015">Disulfide bond</keyword>
<dbReference type="PANTHER" id="PTHR31736:SF11">
    <property type="entry name" value="EXOPOLYGALACTURONASE C-RELATED"/>
    <property type="match status" value="1"/>
</dbReference>
<dbReference type="SUPFAM" id="SSF51126">
    <property type="entry name" value="Pectin lyase-like"/>
    <property type="match status" value="1"/>
</dbReference>
<dbReference type="AlphaFoldDB" id="A0A0P7BQE8"/>
<feature type="chain" id="PRO_5006136099" description="galacturonan 1,4-alpha-galacturonidase" evidence="17">
    <location>
        <begin position="22"/>
        <end position="431"/>
    </location>
</feature>
<dbReference type="GO" id="GO:0005975">
    <property type="term" value="P:carbohydrate metabolic process"/>
    <property type="evidence" value="ECO:0007669"/>
    <property type="project" value="InterPro"/>
</dbReference>
<evidence type="ECO:0000256" key="2">
    <source>
        <dbReference type="ARBA" id="ARBA00008834"/>
    </source>
</evidence>
<dbReference type="GO" id="GO:0071555">
    <property type="term" value="P:cell wall organization"/>
    <property type="evidence" value="ECO:0007669"/>
    <property type="project" value="UniProtKB-KW"/>
</dbReference>
<dbReference type="InterPro" id="IPR000743">
    <property type="entry name" value="Glyco_hydro_28"/>
</dbReference>
<comment type="subcellular location">
    <subcellularLocation>
        <location evidence="1">Secreted</location>
    </subcellularLocation>
</comment>
<comment type="function">
    <text evidence="11">Specific in hydrolyzing the terminal glycosidic bond of polygalacturonic acid and oligogalacturonates.</text>
</comment>
<evidence type="ECO:0000256" key="4">
    <source>
        <dbReference type="ARBA" id="ARBA00022729"/>
    </source>
</evidence>
<evidence type="ECO:0000256" key="3">
    <source>
        <dbReference type="ARBA" id="ARBA00022525"/>
    </source>
</evidence>
<dbReference type="Pfam" id="PF00295">
    <property type="entry name" value="Glyco_hydro_28"/>
    <property type="match status" value="1"/>
</dbReference>